<dbReference type="EMBL" id="JBHSBN010000062">
    <property type="protein sequence ID" value="MFC4110789.1"/>
    <property type="molecule type" value="Genomic_DNA"/>
</dbReference>
<dbReference type="RefSeq" id="WP_377553548.1">
    <property type="nucleotide sequence ID" value="NZ_JBHSBN010000062.1"/>
</dbReference>
<evidence type="ECO:0000313" key="2">
    <source>
        <dbReference type="Proteomes" id="UP001595868"/>
    </source>
</evidence>
<evidence type="ECO:0000313" key="1">
    <source>
        <dbReference type="EMBL" id="MFC4110789.1"/>
    </source>
</evidence>
<keyword evidence="2" id="KW-1185">Reference proteome</keyword>
<gene>
    <name evidence="1" type="ORF">ACFOX0_33365</name>
</gene>
<comment type="caution">
    <text evidence="1">The sequence shown here is derived from an EMBL/GenBank/DDBJ whole genome shotgun (WGS) entry which is preliminary data.</text>
</comment>
<name>A0ABV8KY04_9ACTN</name>
<sequence>MTTPSSPACARPATGPASWKLCLPEVSDRAVRGLKFSAALSERLAVATLATRLADFEGAAAVLDLPVRFVVAAD</sequence>
<proteinExistence type="predicted"/>
<dbReference type="Proteomes" id="UP001595868">
    <property type="component" value="Unassembled WGS sequence"/>
</dbReference>
<reference evidence="2" key="1">
    <citation type="journal article" date="2019" name="Int. J. Syst. Evol. Microbiol.">
        <title>The Global Catalogue of Microorganisms (GCM) 10K type strain sequencing project: providing services to taxonomists for standard genome sequencing and annotation.</title>
        <authorList>
            <consortium name="The Broad Institute Genomics Platform"/>
            <consortium name="The Broad Institute Genome Sequencing Center for Infectious Disease"/>
            <person name="Wu L."/>
            <person name="Ma J."/>
        </authorList>
    </citation>
    <scope>NUCLEOTIDE SEQUENCE [LARGE SCALE GENOMIC DNA]</scope>
    <source>
        <strain evidence="2">2902at01</strain>
    </source>
</reference>
<organism evidence="1 2">
    <name type="scientific">Micromonospora zhanjiangensis</name>
    <dbReference type="NCBI Taxonomy" id="1522057"/>
    <lineage>
        <taxon>Bacteria</taxon>
        <taxon>Bacillati</taxon>
        <taxon>Actinomycetota</taxon>
        <taxon>Actinomycetes</taxon>
        <taxon>Micromonosporales</taxon>
        <taxon>Micromonosporaceae</taxon>
        <taxon>Micromonospora</taxon>
    </lineage>
</organism>
<protein>
    <submittedName>
        <fullName evidence="1">Uncharacterized protein</fullName>
    </submittedName>
</protein>
<accession>A0ABV8KY04</accession>